<feature type="compositionally biased region" description="Polar residues" evidence="1">
    <location>
        <begin position="265"/>
        <end position="279"/>
    </location>
</feature>
<name>A0A8D8UMH3_9HEMI</name>
<feature type="compositionally biased region" description="Basic and acidic residues" evidence="1">
    <location>
        <begin position="247"/>
        <end position="264"/>
    </location>
</feature>
<dbReference type="EMBL" id="HBUF01344178">
    <property type="protein sequence ID" value="CAG6707492.1"/>
    <property type="molecule type" value="Transcribed_RNA"/>
</dbReference>
<proteinExistence type="predicted"/>
<dbReference type="InterPro" id="IPR055343">
    <property type="entry name" value="CREG_beta-barrel"/>
</dbReference>
<dbReference type="EMBL" id="HBUF01637218">
    <property type="protein sequence ID" value="CAG6784384.1"/>
    <property type="molecule type" value="Transcribed_RNA"/>
</dbReference>
<dbReference type="EMBL" id="HBUF01637220">
    <property type="protein sequence ID" value="CAG6784390.1"/>
    <property type="molecule type" value="Transcribed_RNA"/>
</dbReference>
<feature type="domain" description="CREG-like beta-barrel" evidence="2">
    <location>
        <begin position="49"/>
        <end position="221"/>
    </location>
</feature>
<evidence type="ECO:0000259" key="2">
    <source>
        <dbReference type="Pfam" id="PF13883"/>
    </source>
</evidence>
<dbReference type="EMBL" id="HBUF01344176">
    <property type="protein sequence ID" value="CAG6707490.1"/>
    <property type="molecule type" value="Transcribed_RNA"/>
</dbReference>
<evidence type="ECO:0000256" key="1">
    <source>
        <dbReference type="SAM" id="MobiDB-lite"/>
    </source>
</evidence>
<dbReference type="PANTHER" id="PTHR13343:SF17">
    <property type="entry name" value="CELLULAR REPRESSOR OF E1A-STIMULATED GENES, ISOFORM A"/>
    <property type="match status" value="1"/>
</dbReference>
<dbReference type="InterPro" id="IPR012349">
    <property type="entry name" value="Split_barrel_FMN-bd"/>
</dbReference>
<dbReference type="EMBL" id="HBUF01637221">
    <property type="protein sequence ID" value="CAG6784393.1"/>
    <property type="molecule type" value="Transcribed_RNA"/>
</dbReference>
<evidence type="ECO:0000313" key="3">
    <source>
        <dbReference type="EMBL" id="CAG6707490.1"/>
    </source>
</evidence>
<accession>A0A8D8UMH3</accession>
<dbReference type="PANTHER" id="PTHR13343">
    <property type="entry name" value="CREG1 PROTEIN"/>
    <property type="match status" value="1"/>
</dbReference>
<feature type="compositionally biased region" description="Basic residues" evidence="1">
    <location>
        <begin position="235"/>
        <end position="246"/>
    </location>
</feature>
<dbReference type="Gene3D" id="2.30.110.10">
    <property type="entry name" value="Electron Transport, Fmn-binding Protein, Chain A"/>
    <property type="match status" value="1"/>
</dbReference>
<dbReference type="GO" id="GO:0005615">
    <property type="term" value="C:extracellular space"/>
    <property type="evidence" value="ECO:0007669"/>
    <property type="project" value="TreeGrafter"/>
</dbReference>
<dbReference type="AlphaFoldDB" id="A0A8D8UMH3"/>
<dbReference type="Pfam" id="PF13883">
    <property type="entry name" value="CREG_beta-barrel"/>
    <property type="match status" value="1"/>
</dbReference>
<dbReference type="EMBL" id="HBUF01637216">
    <property type="protein sequence ID" value="CAG6784378.1"/>
    <property type="molecule type" value="Transcribed_RNA"/>
</dbReference>
<dbReference type="EMBL" id="HBUF01192955">
    <property type="protein sequence ID" value="CAG6658983.1"/>
    <property type="molecule type" value="Transcribed_RNA"/>
</dbReference>
<dbReference type="GO" id="GO:0005737">
    <property type="term" value="C:cytoplasm"/>
    <property type="evidence" value="ECO:0007669"/>
    <property type="project" value="UniProtKB-ARBA"/>
</dbReference>
<sequence>MTSEKVDKPKSCCWGRMLHIKYLFPVFLLTVVLYSVQSSLTNDEFNNPPPVDQAAKMARYVVHHSQWMSLAYTSKHNRTLNYPMARVYSVADGFTNYSTGVPYMMASPLDETIHDLMLPNNDKASVIMSLSQSHYCYSQNYDPEDPRCAQVILSGKFVVLKNITAEYKRAKKFLWTKHPAMENWTIEEPSHDWQFAKLQIQHVCVLDTFGGRKFPTVTEYFRSDPDHLTLHSFLHHQSSHHKKPHQKPSDDGENDHKTSEKGENNDNVNGNQTSNQKTGNDGLGN</sequence>
<protein>
    <submittedName>
        <fullName evidence="3">Protein CREG1</fullName>
    </submittedName>
</protein>
<reference evidence="3" key="1">
    <citation type="submission" date="2021-05" db="EMBL/GenBank/DDBJ databases">
        <authorList>
            <person name="Alioto T."/>
            <person name="Alioto T."/>
            <person name="Gomez Garrido J."/>
        </authorList>
    </citation>
    <scope>NUCLEOTIDE SEQUENCE</scope>
</reference>
<feature type="region of interest" description="Disordered" evidence="1">
    <location>
        <begin position="235"/>
        <end position="285"/>
    </location>
</feature>
<dbReference type="SUPFAM" id="SSF50475">
    <property type="entry name" value="FMN-binding split barrel"/>
    <property type="match status" value="1"/>
</dbReference>
<organism evidence="3">
    <name type="scientific">Cacopsylla melanoneura</name>
    <dbReference type="NCBI Taxonomy" id="428564"/>
    <lineage>
        <taxon>Eukaryota</taxon>
        <taxon>Metazoa</taxon>
        <taxon>Ecdysozoa</taxon>
        <taxon>Arthropoda</taxon>
        <taxon>Hexapoda</taxon>
        <taxon>Insecta</taxon>
        <taxon>Pterygota</taxon>
        <taxon>Neoptera</taxon>
        <taxon>Paraneoptera</taxon>
        <taxon>Hemiptera</taxon>
        <taxon>Sternorrhyncha</taxon>
        <taxon>Psylloidea</taxon>
        <taxon>Psyllidae</taxon>
        <taxon>Psyllinae</taxon>
        <taxon>Cacopsylla</taxon>
    </lineage>
</organism>
<dbReference type="EMBL" id="HBUF01637217">
    <property type="protein sequence ID" value="CAG6784381.1"/>
    <property type="molecule type" value="Transcribed_RNA"/>
</dbReference>
<dbReference type="EMBL" id="HBUF01192953">
    <property type="protein sequence ID" value="CAG6658979.1"/>
    <property type="molecule type" value="Transcribed_RNA"/>
</dbReference>